<protein>
    <recommendedName>
        <fullName evidence="5">AN1-type domain-containing protein</fullName>
    </recommendedName>
</protein>
<keyword evidence="1" id="KW-0479">Metal-binding</keyword>
<dbReference type="Gene3D" id="4.10.1110.10">
    <property type="entry name" value="AN1-like Zinc finger"/>
    <property type="match status" value="2"/>
</dbReference>
<feature type="domain" description="AN1-type" evidence="5">
    <location>
        <begin position="94"/>
        <end position="142"/>
    </location>
</feature>
<dbReference type="Pfam" id="PF01428">
    <property type="entry name" value="zf-AN1"/>
    <property type="match status" value="2"/>
</dbReference>
<keyword evidence="2 4" id="KW-0863">Zinc-finger</keyword>
<dbReference type="Proteomes" id="UP000193719">
    <property type="component" value="Unassembled WGS sequence"/>
</dbReference>
<gene>
    <name evidence="6" type="ORF">BCR36DRAFT_414515</name>
</gene>
<dbReference type="PANTHER" id="PTHR14677:SF20">
    <property type="entry name" value="ZINC FINGER AN1-TYPE CONTAINING 2A-RELATED"/>
    <property type="match status" value="1"/>
</dbReference>
<organism evidence="6 7">
    <name type="scientific">Piromyces finnis</name>
    <dbReference type="NCBI Taxonomy" id="1754191"/>
    <lineage>
        <taxon>Eukaryota</taxon>
        <taxon>Fungi</taxon>
        <taxon>Fungi incertae sedis</taxon>
        <taxon>Chytridiomycota</taxon>
        <taxon>Chytridiomycota incertae sedis</taxon>
        <taxon>Neocallimastigomycetes</taxon>
        <taxon>Neocallimastigales</taxon>
        <taxon>Neocallimastigaceae</taxon>
        <taxon>Piromyces</taxon>
    </lineage>
</organism>
<evidence type="ECO:0000313" key="7">
    <source>
        <dbReference type="Proteomes" id="UP000193719"/>
    </source>
</evidence>
<evidence type="ECO:0000256" key="2">
    <source>
        <dbReference type="ARBA" id="ARBA00022771"/>
    </source>
</evidence>
<accession>A0A1Y1V2T2</accession>
<reference evidence="6 7" key="2">
    <citation type="submission" date="2016-08" db="EMBL/GenBank/DDBJ databases">
        <title>Pervasive Adenine N6-methylation of Active Genes in Fungi.</title>
        <authorList>
            <consortium name="DOE Joint Genome Institute"/>
            <person name="Mondo S.J."/>
            <person name="Dannebaum R.O."/>
            <person name="Kuo R.C."/>
            <person name="Labutti K."/>
            <person name="Haridas S."/>
            <person name="Kuo A."/>
            <person name="Salamov A."/>
            <person name="Ahrendt S.R."/>
            <person name="Lipzen A."/>
            <person name="Sullivan W."/>
            <person name="Andreopoulos W.B."/>
            <person name="Clum A."/>
            <person name="Lindquist E."/>
            <person name="Daum C."/>
            <person name="Ramamoorthy G.K."/>
            <person name="Gryganskyi A."/>
            <person name="Culley D."/>
            <person name="Magnuson J.K."/>
            <person name="James T.Y."/>
            <person name="O'Malley M.A."/>
            <person name="Stajich J.E."/>
            <person name="Spatafora J.W."/>
            <person name="Visel A."/>
            <person name="Grigoriev I.V."/>
        </authorList>
    </citation>
    <scope>NUCLEOTIDE SEQUENCE [LARGE SCALE GENOMIC DNA]</scope>
    <source>
        <strain evidence="7">finn</strain>
    </source>
</reference>
<dbReference type="PROSITE" id="PS51039">
    <property type="entry name" value="ZF_AN1"/>
    <property type="match status" value="2"/>
</dbReference>
<comment type="caution">
    <text evidence="6">The sequence shown here is derived from an EMBL/GenBank/DDBJ whole genome shotgun (WGS) entry which is preliminary data.</text>
</comment>
<keyword evidence="7" id="KW-1185">Reference proteome</keyword>
<dbReference type="STRING" id="1754191.A0A1Y1V2T2"/>
<evidence type="ECO:0000256" key="1">
    <source>
        <dbReference type="ARBA" id="ARBA00022723"/>
    </source>
</evidence>
<dbReference type="PANTHER" id="PTHR14677">
    <property type="entry name" value="ARSENITE INDUCUBLE RNA ASSOCIATED PROTEIN AIP-1-RELATED"/>
    <property type="match status" value="1"/>
</dbReference>
<proteinExistence type="predicted"/>
<dbReference type="SUPFAM" id="SSF118310">
    <property type="entry name" value="AN1-like Zinc finger"/>
    <property type="match status" value="2"/>
</dbReference>
<dbReference type="EMBL" id="MCFH01000040">
    <property type="protein sequence ID" value="ORX45356.1"/>
    <property type="molecule type" value="Genomic_DNA"/>
</dbReference>
<dbReference type="GO" id="GO:0008270">
    <property type="term" value="F:zinc ion binding"/>
    <property type="evidence" value="ECO:0007669"/>
    <property type="project" value="UniProtKB-KW"/>
</dbReference>
<evidence type="ECO:0000256" key="3">
    <source>
        <dbReference type="ARBA" id="ARBA00022833"/>
    </source>
</evidence>
<feature type="domain" description="AN1-type" evidence="5">
    <location>
        <begin position="7"/>
        <end position="55"/>
    </location>
</feature>
<dbReference type="AlphaFoldDB" id="A0A1Y1V2T2"/>
<dbReference type="OrthoDB" id="431929at2759"/>
<dbReference type="GO" id="GO:0005737">
    <property type="term" value="C:cytoplasm"/>
    <property type="evidence" value="ECO:0007669"/>
    <property type="project" value="TreeGrafter"/>
</dbReference>
<evidence type="ECO:0000313" key="6">
    <source>
        <dbReference type="EMBL" id="ORX45356.1"/>
    </source>
</evidence>
<dbReference type="Pfam" id="PF25327">
    <property type="entry name" value="UBL_ZFAND1"/>
    <property type="match status" value="1"/>
</dbReference>
<dbReference type="SMART" id="SM00154">
    <property type="entry name" value="ZnF_AN1"/>
    <property type="match status" value="2"/>
</dbReference>
<sequence>MDKDSLMSIGVHCAVENCNKLDFLPFQCSACHFVFCLDHRLPTSHSCPKWSSIDKYLPVCNICQNILEVDEARQLEIYKKHLESKCKLHVAQPVNTKIKCDFENCGVEELLATFCRKCHKNYCLKHRHPIDHKCTQVEKEKNEAELKKQEIKNLISNNFKNSTPTKTATPTIKKKGKKLNPKIELIKMKAKAKGDTGIPMKSRKYFRVYYPLDKENKSENLPLYFNESWSIGRILDKAADMGKIINKNNTNVSEDKLNLYGTTNDGKKLAMSDQLLDLINSKVIQDGEALILERGDMDSVNIYNYL</sequence>
<name>A0A1Y1V2T2_9FUNG</name>
<dbReference type="InterPro" id="IPR000058">
    <property type="entry name" value="Znf_AN1"/>
</dbReference>
<dbReference type="InterPro" id="IPR035896">
    <property type="entry name" value="AN1-like_Znf"/>
</dbReference>
<reference evidence="6 7" key="1">
    <citation type="submission" date="2016-08" db="EMBL/GenBank/DDBJ databases">
        <title>Genomes of anaerobic fungi encode conserved fungal cellulosomes for biomass hydrolysis.</title>
        <authorList>
            <consortium name="DOE Joint Genome Institute"/>
            <person name="Haitjema C.H."/>
            <person name="Gilmore S.P."/>
            <person name="Henske J.K."/>
            <person name="Solomon K.V."/>
            <person name="De Groot R."/>
            <person name="Kuo A."/>
            <person name="Mondo S.J."/>
            <person name="Salamov A.A."/>
            <person name="Labutti K."/>
            <person name="Zhao Z."/>
            <person name="Chiniquy J."/>
            <person name="Barry K."/>
            <person name="Brewer H.M."/>
            <person name="Purvine S.O."/>
            <person name="Wright A.T."/>
            <person name="Boxma B."/>
            <person name="Van Alen T."/>
            <person name="Hackstein J.H."/>
            <person name="Baker S.E."/>
            <person name="Grigoriev I.V."/>
            <person name="O'Malley M.A."/>
        </authorList>
    </citation>
    <scope>NUCLEOTIDE SEQUENCE [LARGE SCALE GENOMIC DNA]</scope>
    <source>
        <strain evidence="7">finn</strain>
    </source>
</reference>
<dbReference type="InterPro" id="IPR057358">
    <property type="entry name" value="UBL_ZFAND1-like"/>
</dbReference>
<evidence type="ECO:0000259" key="5">
    <source>
        <dbReference type="PROSITE" id="PS51039"/>
    </source>
</evidence>
<keyword evidence="3" id="KW-0862">Zinc</keyword>
<evidence type="ECO:0000256" key="4">
    <source>
        <dbReference type="PROSITE-ProRule" id="PRU00449"/>
    </source>
</evidence>